<comment type="caution">
    <text evidence="1">The sequence shown here is derived from an EMBL/GenBank/DDBJ whole genome shotgun (WGS) entry which is preliminary data.</text>
</comment>
<reference evidence="1 2" key="1">
    <citation type="journal article" date="2023" name="Plants (Basel)">
        <title>Bridging the Gap: Combining Genomics and Transcriptomics Approaches to Understand Stylosanthes scabra, an Orphan Legume from the Brazilian Caatinga.</title>
        <authorList>
            <person name="Ferreira-Neto J.R.C."/>
            <person name="da Silva M.D."/>
            <person name="Binneck E."/>
            <person name="de Melo N.F."/>
            <person name="da Silva R.H."/>
            <person name="de Melo A.L.T.M."/>
            <person name="Pandolfi V."/>
            <person name="Bustamante F.O."/>
            <person name="Brasileiro-Vidal A.C."/>
            <person name="Benko-Iseppon A.M."/>
        </authorList>
    </citation>
    <scope>NUCLEOTIDE SEQUENCE [LARGE SCALE GENOMIC DNA]</scope>
    <source>
        <tissue evidence="1">Leaves</tissue>
    </source>
</reference>
<dbReference type="Proteomes" id="UP001341840">
    <property type="component" value="Unassembled WGS sequence"/>
</dbReference>
<evidence type="ECO:0000313" key="2">
    <source>
        <dbReference type="Proteomes" id="UP001341840"/>
    </source>
</evidence>
<keyword evidence="2" id="KW-1185">Reference proteome</keyword>
<dbReference type="EMBL" id="JASCZI010124663">
    <property type="protein sequence ID" value="MED6166045.1"/>
    <property type="molecule type" value="Genomic_DNA"/>
</dbReference>
<gene>
    <name evidence="1" type="ORF">PIB30_105322</name>
</gene>
<protein>
    <submittedName>
        <fullName evidence="1">Uncharacterized protein</fullName>
    </submittedName>
</protein>
<evidence type="ECO:0000313" key="1">
    <source>
        <dbReference type="EMBL" id="MED6166045.1"/>
    </source>
</evidence>
<name>A0ABU6UZT9_9FABA</name>
<organism evidence="1 2">
    <name type="scientific">Stylosanthes scabra</name>
    <dbReference type="NCBI Taxonomy" id="79078"/>
    <lineage>
        <taxon>Eukaryota</taxon>
        <taxon>Viridiplantae</taxon>
        <taxon>Streptophyta</taxon>
        <taxon>Embryophyta</taxon>
        <taxon>Tracheophyta</taxon>
        <taxon>Spermatophyta</taxon>
        <taxon>Magnoliopsida</taxon>
        <taxon>eudicotyledons</taxon>
        <taxon>Gunneridae</taxon>
        <taxon>Pentapetalae</taxon>
        <taxon>rosids</taxon>
        <taxon>fabids</taxon>
        <taxon>Fabales</taxon>
        <taxon>Fabaceae</taxon>
        <taxon>Papilionoideae</taxon>
        <taxon>50 kb inversion clade</taxon>
        <taxon>dalbergioids sensu lato</taxon>
        <taxon>Dalbergieae</taxon>
        <taxon>Pterocarpus clade</taxon>
        <taxon>Stylosanthes</taxon>
    </lineage>
</organism>
<sequence length="126" mass="14670">MVFKSKISKSDDVSDDSSLDDQLEFLARKLRKFLRSSGRNSSKEYKKEKMKVLMKYWKDLDNESDSEDEDEQEVHVCFMADNEVIDEVSFNELSNDDLQVVIDDLTAHANKLFEKYNKCKSENAAL</sequence>
<proteinExistence type="predicted"/>
<accession>A0ABU6UZT9</accession>